<gene>
    <name evidence="2" type="ORF">QVD17_04664</name>
</gene>
<dbReference type="Proteomes" id="UP001229421">
    <property type="component" value="Unassembled WGS sequence"/>
</dbReference>
<feature type="transmembrane region" description="Helical" evidence="1">
    <location>
        <begin position="43"/>
        <end position="62"/>
    </location>
</feature>
<reference evidence="2" key="1">
    <citation type="journal article" date="2023" name="bioRxiv">
        <title>Improved chromosome-level genome assembly for marigold (Tagetes erecta).</title>
        <authorList>
            <person name="Jiang F."/>
            <person name="Yuan L."/>
            <person name="Wang S."/>
            <person name="Wang H."/>
            <person name="Xu D."/>
            <person name="Wang A."/>
            <person name="Fan W."/>
        </authorList>
    </citation>
    <scope>NUCLEOTIDE SEQUENCE</scope>
    <source>
        <strain evidence="2">WSJ</strain>
        <tissue evidence="2">Leaf</tissue>
    </source>
</reference>
<evidence type="ECO:0000256" key="1">
    <source>
        <dbReference type="SAM" id="Phobius"/>
    </source>
</evidence>
<evidence type="ECO:0000313" key="3">
    <source>
        <dbReference type="Proteomes" id="UP001229421"/>
    </source>
</evidence>
<keyword evidence="1" id="KW-1133">Transmembrane helix</keyword>
<name>A0AAD8LI84_TARER</name>
<proteinExistence type="predicted"/>
<keyword evidence="1" id="KW-0812">Transmembrane</keyword>
<dbReference type="EMBL" id="JAUHHV010000001">
    <property type="protein sequence ID" value="KAK1438852.1"/>
    <property type="molecule type" value="Genomic_DNA"/>
</dbReference>
<dbReference type="AlphaFoldDB" id="A0AAD8LI84"/>
<evidence type="ECO:0000313" key="2">
    <source>
        <dbReference type="EMBL" id="KAK1438852.1"/>
    </source>
</evidence>
<accession>A0AAD8LI84</accession>
<keyword evidence="3" id="KW-1185">Reference proteome</keyword>
<sequence>MRIYQCFDSVPNRLRRTKIIDRLCHKSSTLVTFTGNSSQHNTFISFQLVTFAVSSLYFHFLFQFLSG</sequence>
<organism evidence="2 3">
    <name type="scientific">Tagetes erecta</name>
    <name type="common">African marigold</name>
    <dbReference type="NCBI Taxonomy" id="13708"/>
    <lineage>
        <taxon>Eukaryota</taxon>
        <taxon>Viridiplantae</taxon>
        <taxon>Streptophyta</taxon>
        <taxon>Embryophyta</taxon>
        <taxon>Tracheophyta</taxon>
        <taxon>Spermatophyta</taxon>
        <taxon>Magnoliopsida</taxon>
        <taxon>eudicotyledons</taxon>
        <taxon>Gunneridae</taxon>
        <taxon>Pentapetalae</taxon>
        <taxon>asterids</taxon>
        <taxon>campanulids</taxon>
        <taxon>Asterales</taxon>
        <taxon>Asteraceae</taxon>
        <taxon>Asteroideae</taxon>
        <taxon>Heliantheae alliance</taxon>
        <taxon>Tageteae</taxon>
        <taxon>Tagetes</taxon>
    </lineage>
</organism>
<keyword evidence="1" id="KW-0472">Membrane</keyword>
<protein>
    <submittedName>
        <fullName evidence="2">Uncharacterized protein</fullName>
    </submittedName>
</protein>
<comment type="caution">
    <text evidence="2">The sequence shown here is derived from an EMBL/GenBank/DDBJ whole genome shotgun (WGS) entry which is preliminary data.</text>
</comment>